<sequence>MQGVPPNSNTCQLCGAAEETVTHLFLDCPFLLRVWRSGPWPLDLSALGLQSMVDWIKLLLNPITAHNVNPDDEHAFVVYAVIVMDSLWFARNQKVHHNTSADPNVIFQSIQRCYK</sequence>
<accession>A0A6A1WEQ8</accession>
<reference evidence="2 3" key="1">
    <citation type="journal article" date="2019" name="Plant Biotechnol. J.">
        <title>The red bayberry genome and genetic basis of sex determination.</title>
        <authorList>
            <person name="Jia H.M."/>
            <person name="Jia H.J."/>
            <person name="Cai Q.L."/>
            <person name="Wang Y."/>
            <person name="Zhao H.B."/>
            <person name="Yang W.F."/>
            <person name="Wang G.Y."/>
            <person name="Li Y.H."/>
            <person name="Zhan D.L."/>
            <person name="Shen Y.T."/>
            <person name="Niu Q.F."/>
            <person name="Chang L."/>
            <person name="Qiu J."/>
            <person name="Zhao L."/>
            <person name="Xie H.B."/>
            <person name="Fu W.Y."/>
            <person name="Jin J."/>
            <person name="Li X.W."/>
            <person name="Jiao Y."/>
            <person name="Zhou C.C."/>
            <person name="Tu T."/>
            <person name="Chai C.Y."/>
            <person name="Gao J.L."/>
            <person name="Fan L.J."/>
            <person name="van de Weg E."/>
            <person name="Wang J.Y."/>
            <person name="Gao Z.S."/>
        </authorList>
    </citation>
    <scope>NUCLEOTIDE SEQUENCE [LARGE SCALE GENOMIC DNA]</scope>
    <source>
        <tissue evidence="2">Leaves</tissue>
    </source>
</reference>
<evidence type="ECO:0000313" key="2">
    <source>
        <dbReference type="EMBL" id="KAB1223734.1"/>
    </source>
</evidence>
<dbReference type="Proteomes" id="UP000516437">
    <property type="component" value="Chromosome 2"/>
</dbReference>
<keyword evidence="3" id="KW-1185">Reference proteome</keyword>
<proteinExistence type="predicted"/>
<protein>
    <recommendedName>
        <fullName evidence="1">Reverse transcriptase zinc-binding domain-containing protein</fullName>
    </recommendedName>
</protein>
<evidence type="ECO:0000313" key="3">
    <source>
        <dbReference type="Proteomes" id="UP000516437"/>
    </source>
</evidence>
<evidence type="ECO:0000259" key="1">
    <source>
        <dbReference type="Pfam" id="PF13966"/>
    </source>
</evidence>
<gene>
    <name evidence="2" type="ORF">CJ030_MR2G016681</name>
</gene>
<dbReference type="AlphaFoldDB" id="A0A6A1WEQ8"/>
<dbReference type="OrthoDB" id="1706207at2759"/>
<feature type="domain" description="Reverse transcriptase zinc-binding" evidence="1">
    <location>
        <begin position="7"/>
        <end position="35"/>
    </location>
</feature>
<dbReference type="Pfam" id="PF13966">
    <property type="entry name" value="zf-RVT"/>
    <property type="match status" value="1"/>
</dbReference>
<dbReference type="InterPro" id="IPR026960">
    <property type="entry name" value="RVT-Znf"/>
</dbReference>
<dbReference type="EMBL" id="RXIC02000020">
    <property type="protein sequence ID" value="KAB1223734.1"/>
    <property type="molecule type" value="Genomic_DNA"/>
</dbReference>
<comment type="caution">
    <text evidence="2">The sequence shown here is derived from an EMBL/GenBank/DDBJ whole genome shotgun (WGS) entry which is preliminary data.</text>
</comment>
<name>A0A6A1WEQ8_9ROSI</name>
<organism evidence="2 3">
    <name type="scientific">Morella rubra</name>
    <name type="common">Chinese bayberry</name>
    <dbReference type="NCBI Taxonomy" id="262757"/>
    <lineage>
        <taxon>Eukaryota</taxon>
        <taxon>Viridiplantae</taxon>
        <taxon>Streptophyta</taxon>
        <taxon>Embryophyta</taxon>
        <taxon>Tracheophyta</taxon>
        <taxon>Spermatophyta</taxon>
        <taxon>Magnoliopsida</taxon>
        <taxon>eudicotyledons</taxon>
        <taxon>Gunneridae</taxon>
        <taxon>Pentapetalae</taxon>
        <taxon>rosids</taxon>
        <taxon>fabids</taxon>
        <taxon>Fagales</taxon>
        <taxon>Myricaceae</taxon>
        <taxon>Morella</taxon>
    </lineage>
</organism>